<evidence type="ECO:0000313" key="1">
    <source>
        <dbReference type="EMBL" id="RHX92380.1"/>
    </source>
</evidence>
<organism evidence="1 2">
    <name type="scientific">Leptospira stimsonii</name>
    <dbReference type="NCBI Taxonomy" id="2202203"/>
    <lineage>
        <taxon>Bacteria</taxon>
        <taxon>Pseudomonadati</taxon>
        <taxon>Spirochaetota</taxon>
        <taxon>Spirochaetia</taxon>
        <taxon>Leptospirales</taxon>
        <taxon>Leptospiraceae</taxon>
        <taxon>Leptospira</taxon>
    </lineage>
</organism>
<protein>
    <submittedName>
        <fullName evidence="1">Uncharacterized protein</fullName>
    </submittedName>
</protein>
<dbReference type="Proteomes" id="UP000265798">
    <property type="component" value="Unassembled WGS sequence"/>
</dbReference>
<dbReference type="AlphaFoldDB" id="A0A396ZGV0"/>
<proteinExistence type="predicted"/>
<comment type="caution">
    <text evidence="1">The sequence shown here is derived from an EMBL/GenBank/DDBJ whole genome shotgun (WGS) entry which is preliminary data.</text>
</comment>
<reference evidence="2" key="1">
    <citation type="submission" date="2018-05" db="EMBL/GenBank/DDBJ databases">
        <title>Leptospira yasudae sp. nov. and Leptospira stimsonii sp. nov., two pathogenic species of the genus Leptospira isolated from environmental sources.</title>
        <authorList>
            <person name="Casanovas-Massana A."/>
            <person name="Hamond C."/>
            <person name="Santos L.A."/>
            <person name="Hacker K.P."/>
            <person name="Balassiano I."/>
            <person name="Medeiros M.A."/>
            <person name="Reis M.G."/>
            <person name="Ko A.I."/>
            <person name="Wunder E.A."/>
        </authorList>
    </citation>
    <scope>NUCLEOTIDE SEQUENCE [LARGE SCALE GENOMIC DNA]</scope>
    <source>
        <strain evidence="2">Yale</strain>
    </source>
</reference>
<evidence type="ECO:0000313" key="2">
    <source>
        <dbReference type="Proteomes" id="UP000265798"/>
    </source>
</evidence>
<sequence length="61" mass="7211">MSGKQFDFRYSKKILKFKPLGLWNVKSGKKLVLAQRSSDRKSFSKIPKKEWENFFEISAIL</sequence>
<dbReference type="EMBL" id="QHCT01000001">
    <property type="protein sequence ID" value="RHX92380.1"/>
    <property type="molecule type" value="Genomic_DNA"/>
</dbReference>
<accession>A0A396ZGV0</accession>
<name>A0A396ZGV0_9LEPT</name>
<gene>
    <name evidence="1" type="ORF">DLM75_04085</name>
</gene>